<dbReference type="Gene3D" id="6.20.370.130">
    <property type="match status" value="1"/>
</dbReference>
<dbReference type="PROSITE" id="PS00352">
    <property type="entry name" value="CSD_1"/>
    <property type="match status" value="1"/>
</dbReference>
<dbReference type="GO" id="GO:0003676">
    <property type="term" value="F:nucleic acid binding"/>
    <property type="evidence" value="ECO:0007669"/>
    <property type="project" value="InterPro"/>
</dbReference>
<dbReference type="FunFam" id="2.40.50.140:FF:000006">
    <property type="entry name" value="Cold shock protein CspC"/>
    <property type="match status" value="1"/>
</dbReference>
<protein>
    <submittedName>
        <fullName evidence="5">Cold shock protein CspB</fullName>
    </submittedName>
</protein>
<feature type="domain" description="CSD" evidence="4">
    <location>
        <begin position="1"/>
        <end position="66"/>
    </location>
</feature>
<dbReference type="InterPro" id="IPR019844">
    <property type="entry name" value="CSD_CS"/>
</dbReference>
<dbReference type="CDD" id="cd04458">
    <property type="entry name" value="CSP_CDS"/>
    <property type="match status" value="1"/>
</dbReference>
<accession>A0A1S6IP02</accession>
<dbReference type="InterPro" id="IPR012340">
    <property type="entry name" value="NA-bd_OB-fold"/>
</dbReference>
<keyword evidence="6" id="KW-1185">Reference proteome</keyword>
<dbReference type="GO" id="GO:0010468">
    <property type="term" value="P:regulation of gene expression"/>
    <property type="evidence" value="ECO:0007669"/>
    <property type="project" value="UniProtKB-ARBA"/>
</dbReference>
<keyword evidence="2" id="KW-0963">Cytoplasm</keyword>
<dbReference type="OrthoDB" id="9805039at2"/>
<sequence length="77" mass="8539">MVDGIVKWFSNDKGYGFIETLDNQDDIFVHFTGIDSEGFKTLKEGQMVSFIIAEGARGPQATGVVVIEDKDPIQEED</sequence>
<evidence type="ECO:0000256" key="3">
    <source>
        <dbReference type="RuleBase" id="RU000408"/>
    </source>
</evidence>
<proteinExistence type="predicted"/>
<dbReference type="GO" id="GO:0051252">
    <property type="term" value="P:regulation of RNA metabolic process"/>
    <property type="evidence" value="ECO:0007669"/>
    <property type="project" value="UniProtKB-ARBA"/>
</dbReference>
<dbReference type="PIRSF" id="PIRSF002599">
    <property type="entry name" value="Cold_shock_A"/>
    <property type="match status" value="1"/>
</dbReference>
<reference evidence="5 6" key="1">
    <citation type="journal article" date="2014" name="Int. J. Syst. Evol. Microbiol.">
        <title>Jeotgalibaca dankookensis gen. nov., sp. nov., a member of the family Carnobacteriaceae, isolated from seujeot (Korean traditional food).</title>
        <authorList>
            <person name="Lee D.G."/>
            <person name="Trujillo M.E."/>
            <person name="Kang H."/>
            <person name="Ahn T.Y."/>
        </authorList>
    </citation>
    <scope>NUCLEOTIDE SEQUENCE [LARGE SCALE GENOMIC DNA]</scope>
    <source>
        <strain evidence="5 6">EX-07</strain>
    </source>
</reference>
<dbReference type="InterPro" id="IPR011129">
    <property type="entry name" value="CSD"/>
</dbReference>
<evidence type="ECO:0000313" key="6">
    <source>
        <dbReference type="Proteomes" id="UP000188993"/>
    </source>
</evidence>
<dbReference type="Proteomes" id="UP000188993">
    <property type="component" value="Chromosome"/>
</dbReference>
<dbReference type="SMART" id="SM00357">
    <property type="entry name" value="CSP"/>
    <property type="match status" value="1"/>
</dbReference>
<dbReference type="AlphaFoldDB" id="A0A1S6IP02"/>
<evidence type="ECO:0000256" key="1">
    <source>
        <dbReference type="ARBA" id="ARBA00004496"/>
    </source>
</evidence>
<dbReference type="Gene3D" id="2.40.50.140">
    <property type="entry name" value="Nucleic acid-binding proteins"/>
    <property type="match status" value="1"/>
</dbReference>
<evidence type="ECO:0000259" key="4">
    <source>
        <dbReference type="PROSITE" id="PS51857"/>
    </source>
</evidence>
<dbReference type="EMBL" id="CP019728">
    <property type="protein sequence ID" value="AQS53276.1"/>
    <property type="molecule type" value="Genomic_DNA"/>
</dbReference>
<dbReference type="PANTHER" id="PTHR11544">
    <property type="entry name" value="COLD SHOCK DOMAIN CONTAINING PROTEINS"/>
    <property type="match status" value="1"/>
</dbReference>
<dbReference type="InterPro" id="IPR012156">
    <property type="entry name" value="Cold_shock_CspA"/>
</dbReference>
<dbReference type="InterPro" id="IPR050181">
    <property type="entry name" value="Cold_shock_domain"/>
</dbReference>
<dbReference type="RefSeq" id="WP_062471706.1">
    <property type="nucleotide sequence ID" value="NZ_BBYN01000033.1"/>
</dbReference>
<name>A0A1S6IP02_9LACT</name>
<evidence type="ECO:0000256" key="2">
    <source>
        <dbReference type="ARBA" id="ARBA00022490"/>
    </source>
</evidence>
<dbReference type="Pfam" id="PF00313">
    <property type="entry name" value="CSD"/>
    <property type="match status" value="1"/>
</dbReference>
<dbReference type="KEGG" id="jda:BW727_100883"/>
<evidence type="ECO:0000313" key="5">
    <source>
        <dbReference type="EMBL" id="AQS53276.1"/>
    </source>
</evidence>
<comment type="subcellular location">
    <subcellularLocation>
        <location evidence="1 3">Cytoplasm</location>
    </subcellularLocation>
</comment>
<dbReference type="PROSITE" id="PS51857">
    <property type="entry name" value="CSD_2"/>
    <property type="match status" value="1"/>
</dbReference>
<dbReference type="InterPro" id="IPR002059">
    <property type="entry name" value="CSP_DNA-bd"/>
</dbReference>
<organism evidence="5 6">
    <name type="scientific">Jeotgalibaca dankookensis</name>
    <dbReference type="NCBI Taxonomy" id="708126"/>
    <lineage>
        <taxon>Bacteria</taxon>
        <taxon>Bacillati</taxon>
        <taxon>Bacillota</taxon>
        <taxon>Bacilli</taxon>
        <taxon>Lactobacillales</taxon>
        <taxon>Carnobacteriaceae</taxon>
        <taxon>Jeotgalibaca</taxon>
    </lineage>
</organism>
<dbReference type="GO" id="GO:0005737">
    <property type="term" value="C:cytoplasm"/>
    <property type="evidence" value="ECO:0007669"/>
    <property type="project" value="UniProtKB-SubCell"/>
</dbReference>
<dbReference type="STRING" id="708126.BW727_100883"/>
<dbReference type="PRINTS" id="PR00050">
    <property type="entry name" value="COLDSHOCK"/>
</dbReference>
<dbReference type="SUPFAM" id="SSF50249">
    <property type="entry name" value="Nucleic acid-binding proteins"/>
    <property type="match status" value="1"/>
</dbReference>
<gene>
    <name evidence="5" type="primary">cspB</name>
    <name evidence="5" type="ORF">BW727_100883</name>
</gene>